<name>A0A0E9SYX2_ANGAN</name>
<accession>A0A0E9SYX2</accession>
<dbReference type="AlphaFoldDB" id="A0A0E9SYX2"/>
<reference evidence="1" key="2">
    <citation type="journal article" date="2015" name="Fish Shellfish Immunol.">
        <title>Early steps in the European eel (Anguilla anguilla)-Vibrio vulnificus interaction in the gills: Role of the RtxA13 toxin.</title>
        <authorList>
            <person name="Callol A."/>
            <person name="Pajuelo D."/>
            <person name="Ebbesson L."/>
            <person name="Teles M."/>
            <person name="MacKenzie S."/>
            <person name="Amaro C."/>
        </authorList>
    </citation>
    <scope>NUCLEOTIDE SEQUENCE</scope>
</reference>
<protein>
    <submittedName>
        <fullName evidence="1">Uncharacterized protein</fullName>
    </submittedName>
</protein>
<dbReference type="EMBL" id="GBXM01062737">
    <property type="protein sequence ID" value="JAH45840.1"/>
    <property type="molecule type" value="Transcribed_RNA"/>
</dbReference>
<proteinExistence type="predicted"/>
<reference evidence="1" key="1">
    <citation type="submission" date="2014-11" db="EMBL/GenBank/DDBJ databases">
        <authorList>
            <person name="Amaro Gonzalez C."/>
        </authorList>
    </citation>
    <scope>NUCLEOTIDE SEQUENCE</scope>
</reference>
<evidence type="ECO:0000313" key="1">
    <source>
        <dbReference type="EMBL" id="JAH45840.1"/>
    </source>
</evidence>
<organism evidence="1">
    <name type="scientific">Anguilla anguilla</name>
    <name type="common">European freshwater eel</name>
    <name type="synonym">Muraena anguilla</name>
    <dbReference type="NCBI Taxonomy" id="7936"/>
    <lineage>
        <taxon>Eukaryota</taxon>
        <taxon>Metazoa</taxon>
        <taxon>Chordata</taxon>
        <taxon>Craniata</taxon>
        <taxon>Vertebrata</taxon>
        <taxon>Euteleostomi</taxon>
        <taxon>Actinopterygii</taxon>
        <taxon>Neopterygii</taxon>
        <taxon>Teleostei</taxon>
        <taxon>Anguilliformes</taxon>
        <taxon>Anguillidae</taxon>
        <taxon>Anguilla</taxon>
    </lineage>
</organism>
<sequence>MSEFFKDQWLKTMSCIFNAPQCIRRSSGTQAPSNRVDCI</sequence>